<dbReference type="InterPro" id="IPR051325">
    <property type="entry name" value="Nudix_hydrolase_domain"/>
</dbReference>
<dbReference type="InterPro" id="IPR020084">
    <property type="entry name" value="NUDIX_hydrolase_CS"/>
</dbReference>
<sequence>MTAKRATGFLIYRLISNEIQYLLMKASYGNFHWTPPKGHVDPGESDYETALRETHEEAGYNEDDLIIYKDLNKTLNYQVKGKPKVVIYWLAQLKNPQHMPTLSDEHTEFKFLNKNDAIKISGYKDFAEMVEYFDKEIRKIHGI</sequence>
<dbReference type="PRINTS" id="PR01405">
    <property type="entry name" value="TETRPHPHTASE"/>
</dbReference>
<dbReference type="InterPro" id="IPR003565">
    <property type="entry name" value="Tetra_PHTase"/>
</dbReference>
<name>A0A9J6BHK9_POLVA</name>
<protein>
    <recommendedName>
        <fullName evidence="2">Bis(5'-nucleosyl)-tetraphosphatase [asymmetrical]</fullName>
    </recommendedName>
    <alternativeName>
        <fullName evidence="5">Diadenosine 5',5'''-P1,P4-tetraphosphate asymmetrical hydrolase</fullName>
    </alternativeName>
</protein>
<dbReference type="Proteomes" id="UP001107558">
    <property type="component" value="Chromosome 4"/>
</dbReference>
<dbReference type="PROSITE" id="PS00893">
    <property type="entry name" value="NUDIX_BOX"/>
    <property type="match status" value="1"/>
</dbReference>
<evidence type="ECO:0000313" key="8">
    <source>
        <dbReference type="Proteomes" id="UP001107558"/>
    </source>
</evidence>
<dbReference type="GO" id="GO:0006167">
    <property type="term" value="P:AMP biosynthetic process"/>
    <property type="evidence" value="ECO:0007669"/>
    <property type="project" value="TreeGrafter"/>
</dbReference>
<evidence type="ECO:0000256" key="2">
    <source>
        <dbReference type="ARBA" id="ARBA00018911"/>
    </source>
</evidence>
<dbReference type="AlphaFoldDB" id="A0A9J6BHK9"/>
<dbReference type="PANTHER" id="PTHR21340">
    <property type="entry name" value="DIADENOSINE 5,5-P1,P4-TETRAPHOSPHATE PYROPHOSPHOHYDROLASE MUTT"/>
    <property type="match status" value="1"/>
</dbReference>
<evidence type="ECO:0000256" key="5">
    <source>
        <dbReference type="ARBA" id="ARBA00032644"/>
    </source>
</evidence>
<dbReference type="Gene3D" id="3.90.79.10">
    <property type="entry name" value="Nucleoside Triphosphate Pyrophosphohydrolase"/>
    <property type="match status" value="1"/>
</dbReference>
<dbReference type="GO" id="GO:0000166">
    <property type="term" value="F:nucleotide binding"/>
    <property type="evidence" value="ECO:0007669"/>
    <property type="project" value="UniProtKB-KW"/>
</dbReference>
<dbReference type="InterPro" id="IPR000086">
    <property type="entry name" value="NUDIX_hydrolase_dom"/>
</dbReference>
<dbReference type="Pfam" id="PF00293">
    <property type="entry name" value="NUDIX"/>
    <property type="match status" value="1"/>
</dbReference>
<proteinExistence type="inferred from homology"/>
<dbReference type="CDD" id="cd03428">
    <property type="entry name" value="NUDIX_Ap4A_Nudt2"/>
    <property type="match status" value="1"/>
</dbReference>
<dbReference type="InterPro" id="IPR015797">
    <property type="entry name" value="NUDIX_hydrolase-like_dom_sf"/>
</dbReference>
<dbReference type="PROSITE" id="PS51462">
    <property type="entry name" value="NUDIX"/>
    <property type="match status" value="1"/>
</dbReference>
<evidence type="ECO:0000313" key="7">
    <source>
        <dbReference type="EMBL" id="KAG5668942.1"/>
    </source>
</evidence>
<dbReference type="GO" id="GO:0006754">
    <property type="term" value="P:ATP biosynthetic process"/>
    <property type="evidence" value="ECO:0007669"/>
    <property type="project" value="TreeGrafter"/>
</dbReference>
<dbReference type="OrthoDB" id="276276at2759"/>
<evidence type="ECO:0000256" key="3">
    <source>
        <dbReference type="ARBA" id="ARBA00022741"/>
    </source>
</evidence>
<dbReference type="GO" id="GO:0004081">
    <property type="term" value="F:bis(5'-nucleosyl)-tetraphosphatase (asymmetrical) activity"/>
    <property type="evidence" value="ECO:0007669"/>
    <property type="project" value="TreeGrafter"/>
</dbReference>
<accession>A0A9J6BHK9</accession>
<keyword evidence="4" id="KW-0378">Hydrolase</keyword>
<dbReference type="SUPFAM" id="SSF55811">
    <property type="entry name" value="Nudix"/>
    <property type="match status" value="1"/>
</dbReference>
<gene>
    <name evidence="7" type="ORF">PVAND_016848</name>
</gene>
<evidence type="ECO:0000256" key="1">
    <source>
        <dbReference type="ARBA" id="ARBA00005582"/>
    </source>
</evidence>
<comment type="caution">
    <text evidence="7">The sequence shown here is derived from an EMBL/GenBank/DDBJ whole genome shotgun (WGS) entry which is preliminary data.</text>
</comment>
<reference evidence="7" key="1">
    <citation type="submission" date="2021-03" db="EMBL/GenBank/DDBJ databases">
        <title>Chromosome level genome of the anhydrobiotic midge Polypedilum vanderplanki.</title>
        <authorList>
            <person name="Yoshida Y."/>
            <person name="Kikawada T."/>
            <person name="Gusev O."/>
        </authorList>
    </citation>
    <scope>NUCLEOTIDE SEQUENCE</scope>
    <source>
        <strain evidence="7">NIAS01</strain>
        <tissue evidence="7">Whole body or cell culture</tissue>
    </source>
</reference>
<dbReference type="PANTHER" id="PTHR21340:SF0">
    <property type="entry name" value="BIS(5'-NUCLEOSYL)-TETRAPHOSPHATASE [ASYMMETRICAL]"/>
    <property type="match status" value="1"/>
</dbReference>
<feature type="domain" description="Nudix hydrolase" evidence="6">
    <location>
        <begin position="2"/>
        <end position="137"/>
    </location>
</feature>
<evidence type="ECO:0000256" key="4">
    <source>
        <dbReference type="ARBA" id="ARBA00022801"/>
    </source>
</evidence>
<dbReference type="EMBL" id="JADBJN010000004">
    <property type="protein sequence ID" value="KAG5668942.1"/>
    <property type="molecule type" value="Genomic_DNA"/>
</dbReference>
<keyword evidence="8" id="KW-1185">Reference proteome</keyword>
<comment type="similarity">
    <text evidence="1">Belongs to the Nudix hydrolase family.</text>
</comment>
<organism evidence="7 8">
    <name type="scientific">Polypedilum vanderplanki</name>
    <name type="common">Sleeping chironomid midge</name>
    <dbReference type="NCBI Taxonomy" id="319348"/>
    <lineage>
        <taxon>Eukaryota</taxon>
        <taxon>Metazoa</taxon>
        <taxon>Ecdysozoa</taxon>
        <taxon>Arthropoda</taxon>
        <taxon>Hexapoda</taxon>
        <taxon>Insecta</taxon>
        <taxon>Pterygota</taxon>
        <taxon>Neoptera</taxon>
        <taxon>Endopterygota</taxon>
        <taxon>Diptera</taxon>
        <taxon>Nematocera</taxon>
        <taxon>Chironomoidea</taxon>
        <taxon>Chironomidae</taxon>
        <taxon>Chironominae</taxon>
        <taxon>Polypedilum</taxon>
        <taxon>Polypedilum</taxon>
    </lineage>
</organism>
<evidence type="ECO:0000259" key="6">
    <source>
        <dbReference type="PROSITE" id="PS51462"/>
    </source>
</evidence>
<keyword evidence="3" id="KW-0547">Nucleotide-binding</keyword>